<dbReference type="InterPro" id="IPR020841">
    <property type="entry name" value="PKS_Beta-ketoAc_synthase_dom"/>
</dbReference>
<dbReference type="Proteomes" id="UP001216907">
    <property type="component" value="Unassembled WGS sequence"/>
</dbReference>
<evidence type="ECO:0000256" key="1">
    <source>
        <dbReference type="ARBA" id="ARBA00008467"/>
    </source>
</evidence>
<gene>
    <name evidence="5" type="ORF">PZE19_04265</name>
</gene>
<accession>A0ABT6F5X0</accession>
<evidence type="ECO:0000313" key="5">
    <source>
        <dbReference type="EMBL" id="MDG3002970.1"/>
    </source>
</evidence>
<protein>
    <submittedName>
        <fullName evidence="5">Beta-ketoacyl-[acyl-carrier-protein] synthase family protein</fullName>
        <ecNumber evidence="5">2.3.1.-</ecNumber>
    </submittedName>
</protein>
<dbReference type="EC" id="2.3.1.-" evidence="5"/>
<dbReference type="SUPFAM" id="SSF53901">
    <property type="entry name" value="Thiolase-like"/>
    <property type="match status" value="2"/>
</dbReference>
<dbReference type="InterPro" id="IPR016039">
    <property type="entry name" value="Thiolase-like"/>
</dbReference>
<dbReference type="PANTHER" id="PTHR11712:SF336">
    <property type="entry name" value="3-OXOACYL-[ACYL-CARRIER-PROTEIN] SYNTHASE, MITOCHONDRIAL"/>
    <property type="match status" value="1"/>
</dbReference>
<organism evidence="5 6">
    <name type="scientific">Paludisphaera mucosa</name>
    <dbReference type="NCBI Taxonomy" id="3030827"/>
    <lineage>
        <taxon>Bacteria</taxon>
        <taxon>Pseudomonadati</taxon>
        <taxon>Planctomycetota</taxon>
        <taxon>Planctomycetia</taxon>
        <taxon>Isosphaerales</taxon>
        <taxon>Isosphaeraceae</taxon>
        <taxon>Paludisphaera</taxon>
    </lineage>
</organism>
<dbReference type="InterPro" id="IPR000794">
    <property type="entry name" value="Beta-ketoacyl_synthase"/>
</dbReference>
<dbReference type="Pfam" id="PF02801">
    <property type="entry name" value="Ketoacyl-synt_C"/>
    <property type="match status" value="1"/>
</dbReference>
<dbReference type="PANTHER" id="PTHR11712">
    <property type="entry name" value="POLYKETIDE SYNTHASE-RELATED"/>
    <property type="match status" value="1"/>
</dbReference>
<keyword evidence="6" id="KW-1185">Reference proteome</keyword>
<evidence type="ECO:0000256" key="3">
    <source>
        <dbReference type="RuleBase" id="RU003694"/>
    </source>
</evidence>
<evidence type="ECO:0000256" key="2">
    <source>
        <dbReference type="ARBA" id="ARBA00022679"/>
    </source>
</evidence>
<dbReference type="CDD" id="cd00834">
    <property type="entry name" value="KAS_I_II"/>
    <property type="match status" value="1"/>
</dbReference>
<keyword evidence="5" id="KW-0012">Acyltransferase</keyword>
<dbReference type="Gene3D" id="3.40.47.10">
    <property type="match status" value="2"/>
</dbReference>
<dbReference type="SMART" id="SM00825">
    <property type="entry name" value="PKS_KS"/>
    <property type="match status" value="1"/>
</dbReference>
<dbReference type="EMBL" id="JARRAG010000001">
    <property type="protein sequence ID" value="MDG3002970.1"/>
    <property type="molecule type" value="Genomic_DNA"/>
</dbReference>
<keyword evidence="2 3" id="KW-0808">Transferase</keyword>
<name>A0ABT6F5X0_9BACT</name>
<dbReference type="InterPro" id="IPR014030">
    <property type="entry name" value="Ketoacyl_synth_N"/>
</dbReference>
<evidence type="ECO:0000313" key="6">
    <source>
        <dbReference type="Proteomes" id="UP001216907"/>
    </source>
</evidence>
<dbReference type="Pfam" id="PF00109">
    <property type="entry name" value="ketoacyl-synt"/>
    <property type="match status" value="1"/>
</dbReference>
<dbReference type="RefSeq" id="WP_277859329.1">
    <property type="nucleotide sequence ID" value="NZ_JARRAG010000001.1"/>
</dbReference>
<sequence>MLGSERRVVITGIGFVTPLGDAPDRIWERLASGQGALRRVEAFPVEGLPNDIVAEIRDFDFLKGYALPKYRNALRKSRKYMARDIQLAVAAAQRAMDDAGLVDGGVEPTRIGIDLGAGLISTELDELAPAISMASANTGQFEFPVWGREAIGVIEPIWLLKYLPNMLACHISILMDCQGPSNTITEADASSNLAIAEAARIIARGKADVMITGGADSKIHPLSLTRMALYNTMSRWEGEPSAGLRPFDARRDGSLPGEGAGILILEELGHALRRGVKIHGEILGAGSGCDAVPSGGQDPQGSGTEIAVKGALREARLGPGDVGHVNAHGSGSKLGDLAEARAFERVFGRSGVPVVGLKGFLGNIASGAGAVELIASLVGVNRGLIPPTLNCDDLDPGCGIDVVVGGPRATDNPVFVNTNVTINGQASAVVVKGGPVDPAG</sequence>
<comment type="caution">
    <text evidence="5">The sequence shown here is derived from an EMBL/GenBank/DDBJ whole genome shotgun (WGS) entry which is preliminary data.</text>
</comment>
<evidence type="ECO:0000259" key="4">
    <source>
        <dbReference type="PROSITE" id="PS52004"/>
    </source>
</evidence>
<comment type="similarity">
    <text evidence="1 3">Belongs to the thiolase-like superfamily. Beta-ketoacyl-ACP synthases family.</text>
</comment>
<reference evidence="5 6" key="1">
    <citation type="submission" date="2023-03" db="EMBL/GenBank/DDBJ databases">
        <title>Paludisphaera mucosa sp. nov. a novel planctomycete from northern fen.</title>
        <authorList>
            <person name="Ivanova A."/>
        </authorList>
    </citation>
    <scope>NUCLEOTIDE SEQUENCE [LARGE SCALE GENOMIC DNA]</scope>
    <source>
        <strain evidence="5 6">Pla2</strain>
    </source>
</reference>
<dbReference type="PROSITE" id="PS52004">
    <property type="entry name" value="KS3_2"/>
    <property type="match status" value="1"/>
</dbReference>
<proteinExistence type="inferred from homology"/>
<feature type="domain" description="Ketosynthase family 3 (KS3)" evidence="4">
    <location>
        <begin position="5"/>
        <end position="433"/>
    </location>
</feature>
<dbReference type="InterPro" id="IPR014031">
    <property type="entry name" value="Ketoacyl_synth_C"/>
</dbReference>
<dbReference type="GO" id="GO:0016746">
    <property type="term" value="F:acyltransferase activity"/>
    <property type="evidence" value="ECO:0007669"/>
    <property type="project" value="UniProtKB-KW"/>
</dbReference>